<keyword evidence="2" id="KW-1185">Reference proteome</keyword>
<protein>
    <submittedName>
        <fullName evidence="1">Retrovirus-related Pol polyprotein from transposon 17.6</fullName>
    </submittedName>
</protein>
<dbReference type="AlphaFoldDB" id="A0A8X6Y816"/>
<accession>A0A8X6Y816</accession>
<name>A0A8X6Y816_9ARAC</name>
<evidence type="ECO:0000313" key="1">
    <source>
        <dbReference type="EMBL" id="GFY65818.1"/>
    </source>
</evidence>
<dbReference type="Proteomes" id="UP000886998">
    <property type="component" value="Unassembled WGS sequence"/>
</dbReference>
<reference evidence="1" key="1">
    <citation type="submission" date="2020-08" db="EMBL/GenBank/DDBJ databases">
        <title>Multicomponent nature underlies the extraordinary mechanical properties of spider dragline silk.</title>
        <authorList>
            <person name="Kono N."/>
            <person name="Nakamura H."/>
            <person name="Mori M."/>
            <person name="Yoshida Y."/>
            <person name="Ohtoshi R."/>
            <person name="Malay A.D."/>
            <person name="Moran D.A.P."/>
            <person name="Tomita M."/>
            <person name="Numata K."/>
            <person name="Arakawa K."/>
        </authorList>
    </citation>
    <scope>NUCLEOTIDE SEQUENCE</scope>
</reference>
<dbReference type="EMBL" id="BMAV01015702">
    <property type="protein sequence ID" value="GFY65818.1"/>
    <property type="molecule type" value="Genomic_DNA"/>
</dbReference>
<sequence length="186" mass="20727">MILPKAKRNLTLLGIDLLHSAGLVLDVKNACWYFWDNPTHKYPFSEELNTPSIAEKMSSNTCQLREGESESLTSVQKEKLNPLLESFRNIFEPGGEATTVLERYINTGNGPPISVPPYRISLVKEIASLDILGVSPGVYPTSALSPCNNDRVKPFIPLPKQRGHPPKVLQIPGFLSGCRQNQRERM</sequence>
<dbReference type="OrthoDB" id="6415115at2759"/>
<organism evidence="1 2">
    <name type="scientific">Trichonephila inaurata madagascariensis</name>
    <dbReference type="NCBI Taxonomy" id="2747483"/>
    <lineage>
        <taxon>Eukaryota</taxon>
        <taxon>Metazoa</taxon>
        <taxon>Ecdysozoa</taxon>
        <taxon>Arthropoda</taxon>
        <taxon>Chelicerata</taxon>
        <taxon>Arachnida</taxon>
        <taxon>Araneae</taxon>
        <taxon>Araneomorphae</taxon>
        <taxon>Entelegynae</taxon>
        <taxon>Araneoidea</taxon>
        <taxon>Nephilidae</taxon>
        <taxon>Trichonephila</taxon>
        <taxon>Trichonephila inaurata</taxon>
    </lineage>
</organism>
<gene>
    <name evidence="1" type="primary">pol_407</name>
    <name evidence="1" type="ORF">TNIN_96811</name>
</gene>
<comment type="caution">
    <text evidence="1">The sequence shown here is derived from an EMBL/GenBank/DDBJ whole genome shotgun (WGS) entry which is preliminary data.</text>
</comment>
<evidence type="ECO:0000313" key="2">
    <source>
        <dbReference type="Proteomes" id="UP000886998"/>
    </source>
</evidence>
<proteinExistence type="predicted"/>